<feature type="transmembrane region" description="Helical" evidence="1">
    <location>
        <begin position="111"/>
        <end position="141"/>
    </location>
</feature>
<organism evidence="2 3">
    <name type="scientific">Bacillus atrophaeus (strain 1942)</name>
    <dbReference type="NCBI Taxonomy" id="720555"/>
    <lineage>
        <taxon>Bacteria</taxon>
        <taxon>Bacillati</taxon>
        <taxon>Bacillota</taxon>
        <taxon>Bacilli</taxon>
        <taxon>Bacillales</taxon>
        <taxon>Bacillaceae</taxon>
        <taxon>Bacillus</taxon>
    </lineage>
</organism>
<evidence type="ECO:0000313" key="2">
    <source>
        <dbReference type="EMBL" id="ADP34375.1"/>
    </source>
</evidence>
<protein>
    <submittedName>
        <fullName evidence="2">ABC-transporter (Permease)</fullName>
    </submittedName>
</protein>
<feature type="transmembrane region" description="Helical" evidence="1">
    <location>
        <begin position="153"/>
        <end position="174"/>
    </location>
</feature>
<feature type="transmembrane region" description="Helical" evidence="1">
    <location>
        <begin position="229"/>
        <end position="252"/>
    </location>
</feature>
<dbReference type="PANTHER" id="PTHR37305:SF1">
    <property type="entry name" value="MEMBRANE PROTEIN"/>
    <property type="match status" value="1"/>
</dbReference>
<proteinExistence type="predicted"/>
<gene>
    <name evidence="2" type="ordered locus">BATR1942_17290</name>
</gene>
<evidence type="ECO:0000313" key="3">
    <source>
        <dbReference type="Proteomes" id="UP000006867"/>
    </source>
</evidence>
<accession>A0ABN3ZFN9</accession>
<evidence type="ECO:0000256" key="1">
    <source>
        <dbReference type="SAM" id="Phobius"/>
    </source>
</evidence>
<keyword evidence="1" id="KW-0812">Transmembrane</keyword>
<feature type="transmembrane region" description="Helical" evidence="1">
    <location>
        <begin position="181"/>
        <end position="201"/>
    </location>
</feature>
<dbReference type="Proteomes" id="UP000006867">
    <property type="component" value="Chromosome"/>
</dbReference>
<dbReference type="PANTHER" id="PTHR37305">
    <property type="entry name" value="INTEGRAL MEMBRANE PROTEIN-RELATED"/>
    <property type="match status" value="1"/>
</dbReference>
<dbReference type="Pfam" id="PF12679">
    <property type="entry name" value="ABC2_membrane_2"/>
    <property type="match status" value="1"/>
</dbReference>
<keyword evidence="1" id="KW-0472">Membrane</keyword>
<keyword evidence="3" id="KW-1185">Reference proteome</keyword>
<sequence length="258" mass="28021">MKTCMVLLKKEWFEALKSGRLIWLPIAMMIVGLTQPLSLYYMPEIIENAGNLPDGVAINFTMPSGNEVMISTLSQFSVLGTALLIFSVMGSVANERNQGVLALIMSRPVPAVYYILSKWIVHSVIGAGSFAAGYGLAYYYVHMLFDGTDSARFLSSLGVYSLWVVFVMTAGLLGSTVFRSIGAAAAAGIGLVAAVSLAVSLSPDHTVWLPSVLRTQADHMLLHGEWGDFFGWTLAASVLCIVVLAALSVWCFRRYKTY</sequence>
<dbReference type="EMBL" id="CP002207">
    <property type="protein sequence ID" value="ADP34375.1"/>
    <property type="molecule type" value="Genomic_DNA"/>
</dbReference>
<feature type="transmembrane region" description="Helical" evidence="1">
    <location>
        <begin position="21"/>
        <end position="42"/>
    </location>
</feature>
<keyword evidence="1" id="KW-1133">Transmembrane helix</keyword>
<feature type="transmembrane region" description="Helical" evidence="1">
    <location>
        <begin position="68"/>
        <end position="90"/>
    </location>
</feature>
<reference evidence="2 3" key="1">
    <citation type="journal article" date="2011" name="Front. Microbiol.">
        <title>Genomic signatures of strain selection and enhancement in Bacillus atrophaeus var. globigii, a historical biowarfare simulant.</title>
        <authorList>
            <person name="Gibbons H.S."/>
            <person name="Broomall S.M."/>
            <person name="McNew L.A."/>
            <person name="Daligault H."/>
            <person name="Chapman C."/>
            <person name="Bruce D."/>
            <person name="Karavis M."/>
            <person name="Krepps M."/>
            <person name="McGregor P.A."/>
            <person name="Hong C."/>
            <person name="Park K.H."/>
            <person name="Akmal A."/>
            <person name="Feldman A."/>
            <person name="Lin J.S."/>
            <person name="Chang W.E."/>
            <person name="Higgs B.W."/>
            <person name="Demirev P."/>
            <person name="Lindquist J."/>
            <person name="Liem A."/>
            <person name="Fochler E."/>
            <person name="Read T.D."/>
            <person name="Tapia R."/>
            <person name="Johnson S."/>
            <person name="Bishop-Lilly K.A."/>
            <person name="Detter C."/>
            <person name="Han C."/>
            <person name="Sozhamannan S."/>
            <person name="Rosenzweig C.N."/>
            <person name="Skowronski E.W."/>
        </authorList>
    </citation>
    <scope>NUCLEOTIDE SEQUENCE [LARGE SCALE GENOMIC DNA]</scope>
    <source>
        <strain evidence="2 3">1942</strain>
    </source>
</reference>
<name>A0ABN3ZFN9_BACA1</name>
<dbReference type="RefSeq" id="WP_003326342.1">
    <property type="nucleotide sequence ID" value="NC_014639.1"/>
</dbReference>